<dbReference type="Pfam" id="PF08032">
    <property type="entry name" value="SpoU_sub_bind"/>
    <property type="match status" value="1"/>
</dbReference>
<reference evidence="5 6" key="1">
    <citation type="submission" date="2019-03" db="EMBL/GenBank/DDBJ databases">
        <title>Genomic Encyclopedia of Type Strains, Phase IV (KMG-IV): sequencing the most valuable type-strain genomes for metagenomic binning, comparative biology and taxonomic classification.</title>
        <authorList>
            <person name="Goeker M."/>
        </authorList>
    </citation>
    <scope>NUCLEOTIDE SEQUENCE [LARGE SCALE GENOMIC DNA]</scope>
    <source>
        <strain evidence="5 6">DSM 21667</strain>
    </source>
</reference>
<keyword evidence="1 5" id="KW-0489">Methyltransferase</keyword>
<dbReference type="GO" id="GO:0008173">
    <property type="term" value="F:RNA methyltransferase activity"/>
    <property type="evidence" value="ECO:0007669"/>
    <property type="project" value="InterPro"/>
</dbReference>
<dbReference type="OrthoDB" id="9785673at2"/>
<dbReference type="EMBL" id="SNZH01000013">
    <property type="protein sequence ID" value="TDR40364.1"/>
    <property type="molecule type" value="Genomic_DNA"/>
</dbReference>
<evidence type="ECO:0000256" key="3">
    <source>
        <dbReference type="SAM" id="MobiDB-lite"/>
    </source>
</evidence>
<dbReference type="InterPro" id="IPR001537">
    <property type="entry name" value="SpoU_MeTrfase"/>
</dbReference>
<sequence length="338" mass="36029">MTSHDDSKPPRGGDSPWNTARPRVGQARPDKRERERLRAAAGGDAAPRSDAPRRDTAYRGPRDEPRSWSAGSSRAGASAAMPPPPRPETQQRQEELRLFGINACKAAFASRPQDLRKAYLTEERIPEFKTLLAWLVQQRLGYRVVEPADLAKLTASQHHEGICLEMRRRAPLSLDELLAQLPPAPQPALLVLLDGVGNPHNFGAVLRSAANFGIAGIVLPQDSSLTLSGAACRVAEGGAEIVPLARAPAQAELLAQLRAAGFAIAATVPRAGVSLYQNPLPARLALVFGAENEGMSAPLIDAADLRLTIPGTGKVESLNIAASAAVLFADYFRHHGGA</sequence>
<gene>
    <name evidence="5" type="ORF">DFR29_11364</name>
</gene>
<comment type="caution">
    <text evidence="5">The sequence shown here is derived from an EMBL/GenBank/DDBJ whole genome shotgun (WGS) entry which is preliminary data.</text>
</comment>
<dbReference type="GO" id="GO:0003723">
    <property type="term" value="F:RNA binding"/>
    <property type="evidence" value="ECO:0007669"/>
    <property type="project" value="InterPro"/>
</dbReference>
<keyword evidence="2 5" id="KW-0808">Transferase</keyword>
<dbReference type="RefSeq" id="WP_133820317.1">
    <property type="nucleotide sequence ID" value="NZ_SNZH01000013.1"/>
</dbReference>
<dbReference type="PANTHER" id="PTHR46429">
    <property type="entry name" value="23S RRNA (GUANOSINE-2'-O-)-METHYLTRANSFERASE RLMB"/>
    <property type="match status" value="1"/>
</dbReference>
<proteinExistence type="predicted"/>
<evidence type="ECO:0000313" key="6">
    <source>
        <dbReference type="Proteomes" id="UP000295293"/>
    </source>
</evidence>
<dbReference type="Pfam" id="PF00588">
    <property type="entry name" value="SpoU_methylase"/>
    <property type="match status" value="1"/>
</dbReference>
<dbReference type="Proteomes" id="UP000295293">
    <property type="component" value="Unassembled WGS sequence"/>
</dbReference>
<dbReference type="PANTHER" id="PTHR46429:SF2">
    <property type="entry name" value="TRNA_RRNA METHYLTRANSFERASE"/>
    <property type="match status" value="1"/>
</dbReference>
<feature type="compositionally biased region" description="Basic and acidic residues" evidence="3">
    <location>
        <begin position="1"/>
        <end position="11"/>
    </location>
</feature>
<dbReference type="InterPro" id="IPR029026">
    <property type="entry name" value="tRNA_m1G_MTases_N"/>
</dbReference>
<dbReference type="InterPro" id="IPR004441">
    <property type="entry name" value="rRNA_MeTrfase_TrmH"/>
</dbReference>
<feature type="compositionally biased region" description="Basic and acidic residues" evidence="3">
    <location>
        <begin position="28"/>
        <end position="38"/>
    </location>
</feature>
<dbReference type="SUPFAM" id="SSF55315">
    <property type="entry name" value="L30e-like"/>
    <property type="match status" value="1"/>
</dbReference>
<dbReference type="CDD" id="cd18095">
    <property type="entry name" value="SpoU-like_rRNA-MTase"/>
    <property type="match status" value="1"/>
</dbReference>
<feature type="domain" description="RNA 2-O ribose methyltransferase substrate binding" evidence="4">
    <location>
        <begin position="97"/>
        <end position="172"/>
    </location>
</feature>
<evidence type="ECO:0000256" key="1">
    <source>
        <dbReference type="ARBA" id="ARBA00022603"/>
    </source>
</evidence>
<evidence type="ECO:0000256" key="2">
    <source>
        <dbReference type="ARBA" id="ARBA00022679"/>
    </source>
</evidence>
<dbReference type="Gene3D" id="3.40.1280.10">
    <property type="match status" value="1"/>
</dbReference>
<dbReference type="AlphaFoldDB" id="A0A4R6YR98"/>
<dbReference type="GO" id="GO:0005829">
    <property type="term" value="C:cytosol"/>
    <property type="evidence" value="ECO:0007669"/>
    <property type="project" value="TreeGrafter"/>
</dbReference>
<dbReference type="SUPFAM" id="SSF75217">
    <property type="entry name" value="alpha/beta knot"/>
    <property type="match status" value="1"/>
</dbReference>
<organism evidence="5 6">
    <name type="scientific">Tahibacter aquaticus</name>
    <dbReference type="NCBI Taxonomy" id="520092"/>
    <lineage>
        <taxon>Bacteria</taxon>
        <taxon>Pseudomonadati</taxon>
        <taxon>Pseudomonadota</taxon>
        <taxon>Gammaproteobacteria</taxon>
        <taxon>Lysobacterales</taxon>
        <taxon>Rhodanobacteraceae</taxon>
        <taxon>Tahibacter</taxon>
    </lineage>
</organism>
<name>A0A4R6YR98_9GAMM</name>
<dbReference type="GO" id="GO:0006396">
    <property type="term" value="P:RNA processing"/>
    <property type="evidence" value="ECO:0007669"/>
    <property type="project" value="InterPro"/>
</dbReference>
<protein>
    <submittedName>
        <fullName evidence="5">TrmH RNA methyltransferase</fullName>
    </submittedName>
</protein>
<accession>A0A4R6YR98</accession>
<feature type="compositionally biased region" description="Basic and acidic residues" evidence="3">
    <location>
        <begin position="50"/>
        <end position="66"/>
    </location>
</feature>
<feature type="compositionally biased region" description="Low complexity" evidence="3">
    <location>
        <begin position="39"/>
        <end position="49"/>
    </location>
</feature>
<dbReference type="InterPro" id="IPR029028">
    <property type="entry name" value="Alpha/beta_knot_MTases"/>
</dbReference>
<feature type="compositionally biased region" description="Low complexity" evidence="3">
    <location>
        <begin position="67"/>
        <end position="80"/>
    </location>
</feature>
<evidence type="ECO:0000259" key="4">
    <source>
        <dbReference type="SMART" id="SM00967"/>
    </source>
</evidence>
<keyword evidence="6" id="KW-1185">Reference proteome</keyword>
<evidence type="ECO:0000313" key="5">
    <source>
        <dbReference type="EMBL" id="TDR40364.1"/>
    </source>
</evidence>
<dbReference type="InterPro" id="IPR029064">
    <property type="entry name" value="Ribosomal_eL30-like_sf"/>
</dbReference>
<dbReference type="InterPro" id="IPR013123">
    <property type="entry name" value="SpoU_subst-bd"/>
</dbReference>
<dbReference type="GO" id="GO:0032259">
    <property type="term" value="P:methylation"/>
    <property type="evidence" value="ECO:0007669"/>
    <property type="project" value="UniProtKB-KW"/>
</dbReference>
<dbReference type="SMART" id="SM00967">
    <property type="entry name" value="SpoU_sub_bind"/>
    <property type="match status" value="1"/>
</dbReference>
<feature type="region of interest" description="Disordered" evidence="3">
    <location>
        <begin position="1"/>
        <end position="92"/>
    </location>
</feature>
<dbReference type="Gene3D" id="3.30.1330.30">
    <property type="match status" value="1"/>
</dbReference>